<dbReference type="GO" id="GO:0003700">
    <property type="term" value="F:DNA-binding transcription factor activity"/>
    <property type="evidence" value="ECO:0007669"/>
    <property type="project" value="TreeGrafter"/>
</dbReference>
<feature type="domain" description="HTH lacI-type" evidence="4">
    <location>
        <begin position="1"/>
        <end position="55"/>
    </location>
</feature>
<evidence type="ECO:0000313" key="5">
    <source>
        <dbReference type="EMBL" id="SEI72609.1"/>
    </source>
</evidence>
<dbReference type="RefSeq" id="WP_091634232.1">
    <property type="nucleotide sequence ID" value="NZ_FNYW01000014.1"/>
</dbReference>
<keyword evidence="2" id="KW-0238">DNA-binding</keyword>
<dbReference type="InterPro" id="IPR028082">
    <property type="entry name" value="Peripla_BP_I"/>
</dbReference>
<dbReference type="STRING" id="1130080.SAMN04488113_11413"/>
<dbReference type="PROSITE" id="PS50932">
    <property type="entry name" value="HTH_LACI_2"/>
    <property type="match status" value="1"/>
</dbReference>
<name>A0A1H6SXF8_9LACT</name>
<dbReference type="CDD" id="cd01392">
    <property type="entry name" value="HTH_LacI"/>
    <property type="match status" value="1"/>
</dbReference>
<dbReference type="Gene3D" id="1.10.260.40">
    <property type="entry name" value="lambda repressor-like DNA-binding domains"/>
    <property type="match status" value="1"/>
</dbReference>
<sequence>MNSEEIAKLAEVSRSTVSRVVNDYDNVPEKTRIKVQRIIDKFGYTPNASARTLAGKANDIIGLFIADIDITESSDQWLGANSPYNAELIAKVIRSCKKRGYTVLVNTISSIEEIPKMETFFRNRLLYGGIFIGFPYKMKAIADMAEKDFNISFVDQFTEEDDLFHKVKTVNNDNITGGYMATKHLIDLGHEKIAHFTGDNRLSSIEREKGYKKALIEAGIDVDPSLILKGEYREEIAYKKAKNLLKKKDVTAIFSGNDIMALGIIKAANDLGMSIPNDLSIVGFDHLKYTNWTNLGLTTVEIPIDDVSEKGVDQLFNGKTSDHRLSKPQLIEKKSTIKNKK</sequence>
<accession>A0A1H6SXF8</accession>
<dbReference type="PANTHER" id="PTHR30146:SF154">
    <property type="entry name" value="TRANSCRIPTION REGULATOR, MEMBER OF GALR FAMILY"/>
    <property type="match status" value="1"/>
</dbReference>
<dbReference type="OrthoDB" id="9798934at2"/>
<dbReference type="CDD" id="cd06267">
    <property type="entry name" value="PBP1_LacI_sugar_binding-like"/>
    <property type="match status" value="1"/>
</dbReference>
<reference evidence="6" key="1">
    <citation type="submission" date="2016-10" db="EMBL/GenBank/DDBJ databases">
        <authorList>
            <person name="Varghese N."/>
            <person name="Submissions S."/>
        </authorList>
    </citation>
    <scope>NUCLEOTIDE SEQUENCE [LARGE SCALE GENOMIC DNA]</scope>
    <source>
        <strain evidence="6">DSM 25751</strain>
    </source>
</reference>
<dbReference type="PANTHER" id="PTHR30146">
    <property type="entry name" value="LACI-RELATED TRANSCRIPTIONAL REPRESSOR"/>
    <property type="match status" value="1"/>
</dbReference>
<dbReference type="Gene3D" id="3.40.50.2300">
    <property type="match status" value="2"/>
</dbReference>
<proteinExistence type="predicted"/>
<evidence type="ECO:0000256" key="3">
    <source>
        <dbReference type="ARBA" id="ARBA00023163"/>
    </source>
</evidence>
<evidence type="ECO:0000256" key="1">
    <source>
        <dbReference type="ARBA" id="ARBA00023015"/>
    </source>
</evidence>
<evidence type="ECO:0000313" key="6">
    <source>
        <dbReference type="Proteomes" id="UP000198564"/>
    </source>
</evidence>
<keyword evidence="6" id="KW-1185">Reference proteome</keyword>
<evidence type="ECO:0000256" key="2">
    <source>
        <dbReference type="ARBA" id="ARBA00023125"/>
    </source>
</evidence>
<dbReference type="Proteomes" id="UP000198564">
    <property type="component" value="Unassembled WGS sequence"/>
</dbReference>
<dbReference type="Pfam" id="PF13377">
    <property type="entry name" value="Peripla_BP_3"/>
    <property type="match status" value="1"/>
</dbReference>
<dbReference type="SUPFAM" id="SSF47413">
    <property type="entry name" value="lambda repressor-like DNA-binding domains"/>
    <property type="match status" value="1"/>
</dbReference>
<organism evidence="5 6">
    <name type="scientific">Alkalibacterium gilvum</name>
    <dbReference type="NCBI Taxonomy" id="1130080"/>
    <lineage>
        <taxon>Bacteria</taxon>
        <taxon>Bacillati</taxon>
        <taxon>Bacillota</taxon>
        <taxon>Bacilli</taxon>
        <taxon>Lactobacillales</taxon>
        <taxon>Carnobacteriaceae</taxon>
        <taxon>Alkalibacterium</taxon>
    </lineage>
</organism>
<keyword evidence="1" id="KW-0805">Transcription regulation</keyword>
<dbReference type="EMBL" id="FNYW01000014">
    <property type="protein sequence ID" value="SEI72609.1"/>
    <property type="molecule type" value="Genomic_DNA"/>
</dbReference>
<evidence type="ECO:0000259" key="4">
    <source>
        <dbReference type="PROSITE" id="PS50932"/>
    </source>
</evidence>
<dbReference type="AlphaFoldDB" id="A0A1H6SXF8"/>
<dbReference type="Pfam" id="PF00356">
    <property type="entry name" value="LacI"/>
    <property type="match status" value="1"/>
</dbReference>
<dbReference type="SUPFAM" id="SSF53822">
    <property type="entry name" value="Periplasmic binding protein-like I"/>
    <property type="match status" value="1"/>
</dbReference>
<dbReference type="InterPro" id="IPR000843">
    <property type="entry name" value="HTH_LacI"/>
</dbReference>
<dbReference type="InterPro" id="IPR010982">
    <property type="entry name" value="Lambda_DNA-bd_dom_sf"/>
</dbReference>
<dbReference type="GO" id="GO:0000976">
    <property type="term" value="F:transcription cis-regulatory region binding"/>
    <property type="evidence" value="ECO:0007669"/>
    <property type="project" value="TreeGrafter"/>
</dbReference>
<dbReference type="InterPro" id="IPR046335">
    <property type="entry name" value="LacI/GalR-like_sensor"/>
</dbReference>
<keyword evidence="3" id="KW-0804">Transcription</keyword>
<gene>
    <name evidence="5" type="ORF">SAMN04488113_11413</name>
</gene>
<dbReference type="SMART" id="SM00354">
    <property type="entry name" value="HTH_LACI"/>
    <property type="match status" value="1"/>
</dbReference>
<protein>
    <submittedName>
        <fullName evidence="5">Transcriptional regulator, LacI family</fullName>
    </submittedName>
</protein>